<evidence type="ECO:0000256" key="1">
    <source>
        <dbReference type="ARBA" id="ARBA00022729"/>
    </source>
</evidence>
<evidence type="ECO:0000313" key="4">
    <source>
        <dbReference type="EMBL" id="OOP70915.1"/>
    </source>
</evidence>
<protein>
    <submittedName>
        <fullName evidence="4">Amino acid ABC transporter substrate-binding protein</fullName>
    </submittedName>
</protein>
<feature type="transmembrane region" description="Helical" evidence="2">
    <location>
        <begin position="7"/>
        <end position="27"/>
    </location>
</feature>
<dbReference type="PANTHER" id="PTHR35936">
    <property type="entry name" value="MEMBRANE-BOUND LYTIC MUREIN TRANSGLYCOSYLASE F"/>
    <property type="match status" value="1"/>
</dbReference>
<feature type="domain" description="Solute-binding protein family 3/N-terminal" evidence="3">
    <location>
        <begin position="45"/>
        <end position="273"/>
    </location>
</feature>
<keyword evidence="2" id="KW-0812">Transmembrane</keyword>
<dbReference type="Pfam" id="PF00497">
    <property type="entry name" value="SBP_bac_3"/>
    <property type="match status" value="1"/>
</dbReference>
<comment type="caution">
    <text evidence="4">The sequence shown here is derived from an EMBL/GenBank/DDBJ whole genome shotgun (WGS) entry which is preliminary data.</text>
</comment>
<keyword evidence="2" id="KW-0472">Membrane</keyword>
<dbReference type="EMBL" id="MWMH01000011">
    <property type="protein sequence ID" value="OOP70915.1"/>
    <property type="molecule type" value="Genomic_DNA"/>
</dbReference>
<dbReference type="Gene3D" id="3.40.190.10">
    <property type="entry name" value="Periplasmic binding protein-like II"/>
    <property type="match status" value="2"/>
</dbReference>
<dbReference type="AlphaFoldDB" id="A0A1S9N0F1"/>
<evidence type="ECO:0000313" key="5">
    <source>
        <dbReference type="Proteomes" id="UP000190959"/>
    </source>
</evidence>
<keyword evidence="1" id="KW-0732">Signal</keyword>
<accession>A0A1S9N0F1</accession>
<reference evidence="4 5" key="1">
    <citation type="submission" date="2017-02" db="EMBL/GenBank/DDBJ databases">
        <title>Genome sequence of Clostridium beijerinckii Br21.</title>
        <authorList>
            <person name="Fonseca B.C."/>
            <person name="Guazzaroni M.E."/>
            <person name="Riano-Pachon D.M."/>
            <person name="Reginatto V."/>
        </authorList>
    </citation>
    <scope>NUCLEOTIDE SEQUENCE [LARGE SCALE GENOMIC DNA]</scope>
    <source>
        <strain evidence="4 5">Br21</strain>
    </source>
</reference>
<dbReference type="InterPro" id="IPR001638">
    <property type="entry name" value="Solute-binding_3/MltF_N"/>
</dbReference>
<dbReference type="CDD" id="cd13530">
    <property type="entry name" value="PBP2_peptides_like"/>
    <property type="match status" value="1"/>
</dbReference>
<keyword evidence="2" id="KW-1133">Transmembrane helix</keyword>
<sequence length="287" mass="32305">MKIHKKLLIFIMLSMNIIQLIFCGANISNNKVSKDRLEIVKEKGVLVVASSNDIPFAYIDSKTKEFTGIDAEIIREAAKRLGINKVEIKQIPFNDLLKQLNTDDSIDIVADGMYITDERKKEALFTNILYKESEAIITPKVSKIVFKEDLKNAVVGAQLGTAFLNLAQKWKTEGIVKDIVSFKNQNDLLSAVSTKKIDAAITDSIFASYMIFRNNLYLRVLPPTDYTPESPGKIAAAVRKNDITLAKAINEKIDEMKYDKTIPEILEKYGLNSNYFVSVTDGHIYQN</sequence>
<dbReference type="RefSeq" id="WP_078117322.1">
    <property type="nucleotide sequence ID" value="NZ_MWMH01000011.1"/>
</dbReference>
<proteinExistence type="predicted"/>
<organism evidence="4 5">
    <name type="scientific">Clostridium beijerinckii</name>
    <name type="common">Clostridium MP</name>
    <dbReference type="NCBI Taxonomy" id="1520"/>
    <lineage>
        <taxon>Bacteria</taxon>
        <taxon>Bacillati</taxon>
        <taxon>Bacillota</taxon>
        <taxon>Clostridia</taxon>
        <taxon>Eubacteriales</taxon>
        <taxon>Clostridiaceae</taxon>
        <taxon>Clostridium</taxon>
    </lineage>
</organism>
<dbReference type="Proteomes" id="UP000190959">
    <property type="component" value="Unassembled WGS sequence"/>
</dbReference>
<gene>
    <name evidence="4" type="ORF">CBEIBR21_23590</name>
</gene>
<dbReference type="PANTHER" id="PTHR35936:SF17">
    <property type="entry name" value="ARGININE-BINDING EXTRACELLULAR PROTEIN ARTP"/>
    <property type="match status" value="1"/>
</dbReference>
<name>A0A1S9N0F1_CLOBE</name>
<dbReference type="SUPFAM" id="SSF53850">
    <property type="entry name" value="Periplasmic binding protein-like II"/>
    <property type="match status" value="1"/>
</dbReference>
<dbReference type="SMART" id="SM00062">
    <property type="entry name" value="PBPb"/>
    <property type="match status" value="1"/>
</dbReference>
<evidence type="ECO:0000256" key="2">
    <source>
        <dbReference type="SAM" id="Phobius"/>
    </source>
</evidence>
<evidence type="ECO:0000259" key="3">
    <source>
        <dbReference type="SMART" id="SM00062"/>
    </source>
</evidence>